<organism evidence="2 3">
    <name type="scientific">Sclerotinia trifoliorum</name>
    <dbReference type="NCBI Taxonomy" id="28548"/>
    <lineage>
        <taxon>Eukaryota</taxon>
        <taxon>Fungi</taxon>
        <taxon>Dikarya</taxon>
        <taxon>Ascomycota</taxon>
        <taxon>Pezizomycotina</taxon>
        <taxon>Leotiomycetes</taxon>
        <taxon>Helotiales</taxon>
        <taxon>Sclerotiniaceae</taxon>
        <taxon>Sclerotinia</taxon>
    </lineage>
</organism>
<dbReference type="OrthoDB" id="4794019at2759"/>
<reference evidence="2" key="1">
    <citation type="submission" date="2020-10" db="EMBL/GenBank/DDBJ databases">
        <authorList>
            <person name="Kusch S."/>
        </authorList>
    </citation>
    <scope>NUCLEOTIDE SEQUENCE</scope>
    <source>
        <strain evidence="2">SwB9</strain>
    </source>
</reference>
<dbReference type="Proteomes" id="UP000624404">
    <property type="component" value="Unassembled WGS sequence"/>
</dbReference>
<evidence type="ECO:0000313" key="2">
    <source>
        <dbReference type="EMBL" id="CAD6446790.1"/>
    </source>
</evidence>
<dbReference type="EMBL" id="CAJHIA010000021">
    <property type="protein sequence ID" value="CAD6446790.1"/>
    <property type="molecule type" value="Genomic_DNA"/>
</dbReference>
<name>A0A8H2ZUG2_9HELO</name>
<feature type="signal peptide" evidence="1">
    <location>
        <begin position="1"/>
        <end position="19"/>
    </location>
</feature>
<dbReference type="AlphaFoldDB" id="A0A8H2ZUG2"/>
<gene>
    <name evidence="2" type="ORF">SCLTRI_LOCUS6582</name>
</gene>
<keyword evidence="3" id="KW-1185">Reference proteome</keyword>
<keyword evidence="1" id="KW-0732">Signal</keyword>
<accession>A0A8H2ZUG2</accession>
<evidence type="ECO:0000256" key="1">
    <source>
        <dbReference type="SAM" id="SignalP"/>
    </source>
</evidence>
<sequence>MWPHAIIILALGILTQVSALPAAGPWQIVAFWYAYRINIEAFGLDKNPIAPGCRGSLLDGSCTLAEFAEYTRWKTKNGIPFPTGLLGADLTPNPLGAVQAIQNSGYKTGQIMDIYTVLPGDYPNRDMGRMPNLADPIKLLNEYVYKARVYMGNTLGFTQESFDSLPEFQNLKIAVRGVSEARRADFNSRNLSTLMDKLRGDQITPVLKTVIAVDSTTFDELDTALTISGADPNIDAETIVNKIVAVVMGAQSLDPGTVKHFNVIAQLDKWTSDLSLAVKC</sequence>
<proteinExistence type="predicted"/>
<protein>
    <submittedName>
        <fullName evidence="2">C0cce018-0dd8-4ded-b88e-b56bc0468414-CDS</fullName>
    </submittedName>
</protein>
<evidence type="ECO:0000313" key="3">
    <source>
        <dbReference type="Proteomes" id="UP000624404"/>
    </source>
</evidence>
<comment type="caution">
    <text evidence="2">The sequence shown here is derived from an EMBL/GenBank/DDBJ whole genome shotgun (WGS) entry which is preliminary data.</text>
</comment>
<feature type="chain" id="PRO_5034707102" evidence="1">
    <location>
        <begin position="20"/>
        <end position="280"/>
    </location>
</feature>